<accession>A0A1G9NNV3</accession>
<protein>
    <submittedName>
        <fullName evidence="5">Methyltransferase domain-containing protein</fullName>
    </submittedName>
</protein>
<organism evidence="5 6">
    <name type="scientific">Dendrosporobacter quercicolus</name>
    <dbReference type="NCBI Taxonomy" id="146817"/>
    <lineage>
        <taxon>Bacteria</taxon>
        <taxon>Bacillati</taxon>
        <taxon>Bacillota</taxon>
        <taxon>Negativicutes</taxon>
        <taxon>Selenomonadales</taxon>
        <taxon>Sporomusaceae</taxon>
        <taxon>Dendrosporobacter</taxon>
    </lineage>
</organism>
<dbReference type="STRING" id="146817.SAMN04488502_1011081"/>
<dbReference type="PANTHER" id="PTHR43464:SF19">
    <property type="entry name" value="UBIQUINONE BIOSYNTHESIS O-METHYLTRANSFERASE, MITOCHONDRIAL"/>
    <property type="match status" value="1"/>
</dbReference>
<dbReference type="AlphaFoldDB" id="A0A1G9NNV3"/>
<dbReference type="RefSeq" id="WP_092069240.1">
    <property type="nucleotide sequence ID" value="NZ_FNHB01000001.1"/>
</dbReference>
<dbReference type="Gene3D" id="3.40.50.150">
    <property type="entry name" value="Vaccinia Virus protein VP39"/>
    <property type="match status" value="1"/>
</dbReference>
<dbReference type="SUPFAM" id="SSF53335">
    <property type="entry name" value="S-adenosyl-L-methionine-dependent methyltransferases"/>
    <property type="match status" value="1"/>
</dbReference>
<dbReference type="Proteomes" id="UP000214880">
    <property type="component" value="Unassembled WGS sequence"/>
</dbReference>
<keyword evidence="6" id="KW-1185">Reference proteome</keyword>
<proteinExistence type="predicted"/>
<evidence type="ECO:0000313" key="6">
    <source>
        <dbReference type="Proteomes" id="UP000214880"/>
    </source>
</evidence>
<evidence type="ECO:0000259" key="4">
    <source>
        <dbReference type="Pfam" id="PF13649"/>
    </source>
</evidence>
<keyword evidence="3" id="KW-0949">S-adenosyl-L-methionine</keyword>
<dbReference type="GO" id="GO:0008168">
    <property type="term" value="F:methyltransferase activity"/>
    <property type="evidence" value="ECO:0007669"/>
    <property type="project" value="UniProtKB-KW"/>
</dbReference>
<feature type="domain" description="Methyltransferase" evidence="4">
    <location>
        <begin position="80"/>
        <end position="174"/>
    </location>
</feature>
<gene>
    <name evidence="5" type="ORF">SAMN04488502_1011081</name>
</gene>
<name>A0A1G9NNV3_9FIRM</name>
<keyword evidence="2 5" id="KW-0808">Transferase</keyword>
<dbReference type="GO" id="GO:0032259">
    <property type="term" value="P:methylation"/>
    <property type="evidence" value="ECO:0007669"/>
    <property type="project" value="UniProtKB-KW"/>
</dbReference>
<dbReference type="OrthoDB" id="5522265at2"/>
<dbReference type="EMBL" id="FNHB01000001">
    <property type="protein sequence ID" value="SDL88268.1"/>
    <property type="molecule type" value="Genomic_DNA"/>
</dbReference>
<keyword evidence="1 5" id="KW-0489">Methyltransferase</keyword>
<evidence type="ECO:0000256" key="1">
    <source>
        <dbReference type="ARBA" id="ARBA00022603"/>
    </source>
</evidence>
<dbReference type="Pfam" id="PF13649">
    <property type="entry name" value="Methyltransf_25"/>
    <property type="match status" value="1"/>
</dbReference>
<dbReference type="PANTHER" id="PTHR43464">
    <property type="entry name" value="METHYLTRANSFERASE"/>
    <property type="match status" value="1"/>
</dbReference>
<dbReference type="InterPro" id="IPR041698">
    <property type="entry name" value="Methyltransf_25"/>
</dbReference>
<reference evidence="5 6" key="1">
    <citation type="submission" date="2016-10" db="EMBL/GenBank/DDBJ databases">
        <authorList>
            <person name="de Groot N.N."/>
        </authorList>
    </citation>
    <scope>NUCLEOTIDE SEQUENCE [LARGE SCALE GENOMIC DNA]</scope>
    <source>
        <strain evidence="5 6">DSM 1736</strain>
    </source>
</reference>
<evidence type="ECO:0000313" key="5">
    <source>
        <dbReference type="EMBL" id="SDL88268.1"/>
    </source>
</evidence>
<dbReference type="InterPro" id="IPR029063">
    <property type="entry name" value="SAM-dependent_MTases_sf"/>
</dbReference>
<evidence type="ECO:0000256" key="3">
    <source>
        <dbReference type="ARBA" id="ARBA00022691"/>
    </source>
</evidence>
<evidence type="ECO:0000256" key="2">
    <source>
        <dbReference type="ARBA" id="ARBA00022679"/>
    </source>
</evidence>
<sequence length="288" mass="32797">MKKNEKLLQKIFECLADAGRKPQLFEPGEQLFWNDPHISKSMLDAHLNPNTDGASRRAGSIEKTINHLVSTSVIKQDDKVIDLGCGPGLYSSRLCMHGINVTGIDISQRSINYAQKKAEELGLSIDYICRGFLDIDYDGVFDCVLQIYGELCTFSDEARNRLLGIIHRALKDEGRFIFDVSTRNLRMREGATNNWHFSDGGFWRPNRHVVLEQGFDYPEHDAWLNQYTVIAEDGEIKTYRLWFHDYSLSTISQVLNSNGFEMEYVWSALDGAEYKAGSDWIAVAAKKL</sequence>
<dbReference type="CDD" id="cd02440">
    <property type="entry name" value="AdoMet_MTases"/>
    <property type="match status" value="1"/>
</dbReference>